<evidence type="ECO:0000313" key="2">
    <source>
        <dbReference type="Proteomes" id="UP001213681"/>
    </source>
</evidence>
<keyword evidence="2" id="KW-1185">Reference proteome</keyword>
<proteinExistence type="predicted"/>
<dbReference type="GeneID" id="81595641"/>
<sequence length="276" mass="30826">MPSFYKPPPYELLPIKKAPRMPPSNDDYNPQSVIKHLLILAKATQTNTNESTFTQWRDQLSADLKSLVSHAHLLKPSNLVTLLQHGLVTPLEHVDGLRTKNTAICFPDRCQRIVKIASGLAECLNTELREKDTVFDDETCENIAWQGEMHGESGRLARERALTSASTLREEIEVYGIPKSRKDRNASFTIATDGVVTIHASLKVNMYMLAAAVGCLSLAGRDGTDQFADEVRSTVMDDFDQYLCSDDTYLLVFWSRFRPSAQIADRCGCLLCDDGI</sequence>
<reference evidence="1" key="2">
    <citation type="journal article" date="2023" name="IMA Fungus">
        <title>Comparative genomic study of the Penicillium genus elucidates a diverse pangenome and 15 lateral gene transfer events.</title>
        <authorList>
            <person name="Petersen C."/>
            <person name="Sorensen T."/>
            <person name="Nielsen M.R."/>
            <person name="Sondergaard T.E."/>
            <person name="Sorensen J.L."/>
            <person name="Fitzpatrick D.A."/>
            <person name="Frisvad J.C."/>
            <person name="Nielsen K.L."/>
        </authorList>
    </citation>
    <scope>NUCLEOTIDE SEQUENCE</scope>
    <source>
        <strain evidence="1">IBT 16125</strain>
    </source>
</reference>
<name>A0AAD6G6R0_9EURO</name>
<comment type="caution">
    <text evidence="1">The sequence shown here is derived from an EMBL/GenBank/DDBJ whole genome shotgun (WGS) entry which is preliminary data.</text>
</comment>
<dbReference type="AlphaFoldDB" id="A0AAD6G6R0"/>
<reference evidence="1" key="1">
    <citation type="submission" date="2022-12" db="EMBL/GenBank/DDBJ databases">
        <authorList>
            <person name="Petersen C."/>
        </authorList>
    </citation>
    <scope>NUCLEOTIDE SEQUENCE</scope>
    <source>
        <strain evidence="1">IBT 16125</strain>
    </source>
</reference>
<evidence type="ECO:0000313" key="1">
    <source>
        <dbReference type="EMBL" id="KAJ5460463.1"/>
    </source>
</evidence>
<dbReference type="RefSeq" id="XP_056769505.1">
    <property type="nucleotide sequence ID" value="XM_056905398.1"/>
</dbReference>
<organism evidence="1 2">
    <name type="scientific">Penicillium daleae</name>
    <dbReference type="NCBI Taxonomy" id="63821"/>
    <lineage>
        <taxon>Eukaryota</taxon>
        <taxon>Fungi</taxon>
        <taxon>Dikarya</taxon>
        <taxon>Ascomycota</taxon>
        <taxon>Pezizomycotina</taxon>
        <taxon>Eurotiomycetes</taxon>
        <taxon>Eurotiomycetidae</taxon>
        <taxon>Eurotiales</taxon>
        <taxon>Aspergillaceae</taxon>
        <taxon>Penicillium</taxon>
    </lineage>
</organism>
<protein>
    <submittedName>
        <fullName evidence="1">Uncharacterized protein</fullName>
    </submittedName>
</protein>
<gene>
    <name evidence="1" type="ORF">N7458_002015</name>
</gene>
<dbReference type="Proteomes" id="UP001213681">
    <property type="component" value="Unassembled WGS sequence"/>
</dbReference>
<accession>A0AAD6G6R0</accession>
<dbReference type="EMBL" id="JAPVEA010000002">
    <property type="protein sequence ID" value="KAJ5460463.1"/>
    <property type="molecule type" value="Genomic_DNA"/>
</dbReference>